<evidence type="ECO:0000313" key="4">
    <source>
        <dbReference type="EMBL" id="BDU50957.1"/>
    </source>
</evidence>
<feature type="domain" description="ATPase of the ABC class N-terminal" evidence="2">
    <location>
        <begin position="1"/>
        <end position="157"/>
    </location>
</feature>
<reference evidence="4 5" key="1">
    <citation type="submission" date="2022-11" db="EMBL/GenBank/DDBJ databases">
        <title>Haliovirga abyssi gen. nov., sp. nov., a mesophilic fermentative bacterium isolated from the Iheya North hydrothermal field and the proposal of Haliovirgaceae fam. nov.</title>
        <authorList>
            <person name="Miyazaki U."/>
            <person name="Tame A."/>
            <person name="Miyazaki J."/>
            <person name="Takai K."/>
            <person name="Sawayama S."/>
            <person name="Kitajima M."/>
            <person name="Okamoto A."/>
            <person name="Nakagawa S."/>
        </authorList>
    </citation>
    <scope>NUCLEOTIDE SEQUENCE [LARGE SCALE GENOMIC DNA]</scope>
    <source>
        <strain evidence="4 5">IC12</strain>
    </source>
</reference>
<dbReference type="Pfam" id="PF09818">
    <property type="entry name" value="ABC_ATPase"/>
    <property type="match status" value="1"/>
</dbReference>
<name>A0AAU9DEY5_9FUSO</name>
<dbReference type="InterPro" id="IPR046833">
    <property type="entry name" value="ABC_N"/>
</dbReference>
<dbReference type="RefSeq" id="WP_307903804.1">
    <property type="nucleotide sequence ID" value="NZ_AP027059.1"/>
</dbReference>
<dbReference type="SUPFAM" id="SSF52540">
    <property type="entry name" value="P-loop containing nucleoside triphosphate hydrolases"/>
    <property type="match status" value="1"/>
</dbReference>
<evidence type="ECO:0000259" key="1">
    <source>
        <dbReference type="Pfam" id="PF09818"/>
    </source>
</evidence>
<evidence type="ECO:0000259" key="3">
    <source>
        <dbReference type="Pfam" id="PF21117"/>
    </source>
</evidence>
<proteinExistence type="predicted"/>
<evidence type="ECO:0000259" key="2">
    <source>
        <dbReference type="Pfam" id="PF20446"/>
    </source>
</evidence>
<dbReference type="EMBL" id="AP027059">
    <property type="protein sequence ID" value="BDU50957.1"/>
    <property type="molecule type" value="Genomic_DNA"/>
</dbReference>
<accession>A0AAU9DEY5</accession>
<dbReference type="Pfam" id="PF21117">
    <property type="entry name" value="MRB1590_C"/>
    <property type="match status" value="1"/>
</dbReference>
<keyword evidence="5" id="KW-1185">Reference proteome</keyword>
<gene>
    <name evidence="4" type="ORF">HLVA_15260</name>
</gene>
<dbReference type="InterPro" id="IPR049069">
    <property type="entry name" value="MRB1590-like_C"/>
</dbReference>
<dbReference type="AlphaFoldDB" id="A0AAU9DEY5"/>
<protein>
    <submittedName>
        <fullName evidence="4">ATPase</fullName>
    </submittedName>
</protein>
<dbReference type="InterPro" id="IPR019195">
    <property type="entry name" value="ABC_ATPase_put"/>
</dbReference>
<dbReference type="Proteomes" id="UP001321582">
    <property type="component" value="Chromosome"/>
</dbReference>
<dbReference type="PANTHER" id="PTHR38149:SF1">
    <property type="entry name" value="ATPASE"/>
    <property type="match status" value="1"/>
</dbReference>
<dbReference type="KEGG" id="haby:HLVA_15260"/>
<sequence length="561" mass="64253">MKRLNTKLREIDGKGYRAYKDIKGRYNFNDYILEIIKVQGDPFASPSLLKVEIDLKKYGYNSEMYSNISKKVAFEDYVSRVFEKAIWKEAKGKRGTGKSGAIFIYRNGQEILKRSSVEIENDILQIRFYMGLPAAGRRVLSKEAKEMIFVELPNVVKYLKKEKVGYENLTKHIKVNERSDYIREEIKKRKLVAFIANESILPRESGVSEKPLKNAIKFMSPKEFEIELELQNGDKIKGMGIKEGITIITGGGFHGKSTLLDAIEKGIYNHIPNDGREMVITNYNAVKIRAEDGRGISGVDITPFINNLPYGKSTENFYTENASGSTSQAANIIESMELGAELLLIDEDTSATNFMMRDVKIQEIIKKEKEPITPFVERIQAMYEKSGISTIVVVGGLGDYFDIADTVLMLDEYKVKDITKEAKAVIEKYKDYSITKEILDEEVKVRNRYLDIKNIGKIIEKKDKIKSRDLDEIIIGTEEVDLRYLEQLVEKGQVEFIGNVIKYIINKNSGKLLLKDILQKIEEEINSQNITKFLKYESGNMVFARRFEIGATINRIRKRIF</sequence>
<dbReference type="InterPro" id="IPR027417">
    <property type="entry name" value="P-loop_NTPase"/>
</dbReference>
<organism evidence="4 5">
    <name type="scientific">Haliovirga abyssi</name>
    <dbReference type="NCBI Taxonomy" id="2996794"/>
    <lineage>
        <taxon>Bacteria</taxon>
        <taxon>Fusobacteriati</taxon>
        <taxon>Fusobacteriota</taxon>
        <taxon>Fusobacteriia</taxon>
        <taxon>Fusobacteriales</taxon>
        <taxon>Haliovirgaceae</taxon>
        <taxon>Haliovirga</taxon>
    </lineage>
</organism>
<dbReference type="InterPro" id="IPR046834">
    <property type="entry name" value="ABC_ATPase_C"/>
</dbReference>
<dbReference type="PANTHER" id="PTHR38149">
    <property type="entry name" value="ATPASE"/>
    <property type="match status" value="1"/>
</dbReference>
<dbReference type="Pfam" id="PF20446">
    <property type="entry name" value="ABC_N"/>
    <property type="match status" value="1"/>
</dbReference>
<feature type="domain" description="ATPase of the ABC class C-terminal" evidence="1">
    <location>
        <begin position="167"/>
        <end position="433"/>
    </location>
</feature>
<evidence type="ECO:0000313" key="5">
    <source>
        <dbReference type="Proteomes" id="UP001321582"/>
    </source>
</evidence>
<feature type="domain" description="MRB1590-like C-terminal" evidence="3">
    <location>
        <begin position="464"/>
        <end position="558"/>
    </location>
</feature>